<dbReference type="Pfam" id="PF00440">
    <property type="entry name" value="TetR_N"/>
    <property type="match status" value="1"/>
</dbReference>
<evidence type="ECO:0000256" key="3">
    <source>
        <dbReference type="ARBA" id="ARBA00023163"/>
    </source>
</evidence>
<dbReference type="InterPro" id="IPR041669">
    <property type="entry name" value="TetR_C_15"/>
</dbReference>
<keyword evidence="1" id="KW-0805">Transcription regulation</keyword>
<dbReference type="InterPro" id="IPR001647">
    <property type="entry name" value="HTH_TetR"/>
</dbReference>
<proteinExistence type="predicted"/>
<dbReference type="InterPro" id="IPR050109">
    <property type="entry name" value="HTH-type_TetR-like_transc_reg"/>
</dbReference>
<feature type="DNA-binding region" description="H-T-H motif" evidence="4">
    <location>
        <begin position="39"/>
        <end position="58"/>
    </location>
</feature>
<reference evidence="6" key="1">
    <citation type="submission" date="2021-08" db="EMBL/GenBank/DDBJ databases">
        <title>Hoeflea bacterium WL0058 sp. nov., isolated from the sediment.</title>
        <authorList>
            <person name="Wang L."/>
            <person name="Zhang D."/>
        </authorList>
    </citation>
    <scope>NUCLEOTIDE SEQUENCE</scope>
    <source>
        <strain evidence="6">WL0058</strain>
    </source>
</reference>
<dbReference type="EMBL" id="JAICBX010000001">
    <property type="protein sequence ID" value="MBW8636920.1"/>
    <property type="molecule type" value="Genomic_DNA"/>
</dbReference>
<dbReference type="PANTHER" id="PTHR30055">
    <property type="entry name" value="HTH-TYPE TRANSCRIPTIONAL REGULATOR RUTR"/>
    <property type="match status" value="1"/>
</dbReference>
<keyword evidence="7" id="KW-1185">Reference proteome</keyword>
<evidence type="ECO:0000256" key="2">
    <source>
        <dbReference type="ARBA" id="ARBA00023125"/>
    </source>
</evidence>
<dbReference type="PRINTS" id="PR00455">
    <property type="entry name" value="HTHTETR"/>
</dbReference>
<dbReference type="PROSITE" id="PS50977">
    <property type="entry name" value="HTH_TETR_2"/>
    <property type="match status" value="1"/>
</dbReference>
<accession>A0AAE3CZ37</accession>
<evidence type="ECO:0000256" key="4">
    <source>
        <dbReference type="PROSITE-ProRule" id="PRU00335"/>
    </source>
</evidence>
<dbReference type="PANTHER" id="PTHR30055:SF234">
    <property type="entry name" value="HTH-TYPE TRANSCRIPTIONAL REGULATOR BETI"/>
    <property type="match status" value="1"/>
</dbReference>
<dbReference type="GO" id="GO:0000976">
    <property type="term" value="F:transcription cis-regulatory region binding"/>
    <property type="evidence" value="ECO:0007669"/>
    <property type="project" value="TreeGrafter"/>
</dbReference>
<sequence>MNPVNGRRQPRQKRSLEKVETILDAVETLVAQNGVEALTTTAVARHSGMAVGTIYQYFSNRTEMALETYERMFERLAAEIEKEAVRGDHGKDIDDPIRRLIFLYLNNAENHPGFIPLLQFARINRRHGDVKSSAEEKIEKLVNQYLNLYLPELDATDLYVVRHIVLRLLRTLVDAVLLQSDPQLRARFSEELVEHCKFAIERARLTNQEMFVSE</sequence>
<keyword evidence="2 4" id="KW-0238">DNA-binding</keyword>
<evidence type="ECO:0000256" key="1">
    <source>
        <dbReference type="ARBA" id="ARBA00023015"/>
    </source>
</evidence>
<comment type="caution">
    <text evidence="6">The sequence shown here is derived from an EMBL/GenBank/DDBJ whole genome shotgun (WGS) entry which is preliminary data.</text>
</comment>
<keyword evidence="3" id="KW-0804">Transcription</keyword>
<protein>
    <submittedName>
        <fullName evidence="6">TetR/AcrR family transcriptional regulator</fullName>
    </submittedName>
</protein>
<evidence type="ECO:0000313" key="7">
    <source>
        <dbReference type="Proteomes" id="UP001196509"/>
    </source>
</evidence>
<dbReference type="RefSeq" id="WP_258570825.1">
    <property type="nucleotide sequence ID" value="NZ_JAICBX010000001.1"/>
</dbReference>
<dbReference type="GO" id="GO:0003700">
    <property type="term" value="F:DNA-binding transcription factor activity"/>
    <property type="evidence" value="ECO:0007669"/>
    <property type="project" value="TreeGrafter"/>
</dbReference>
<feature type="domain" description="HTH tetR-type" evidence="5">
    <location>
        <begin position="16"/>
        <end position="76"/>
    </location>
</feature>
<dbReference type="Gene3D" id="1.10.357.10">
    <property type="entry name" value="Tetracycline Repressor, domain 2"/>
    <property type="match status" value="1"/>
</dbReference>
<dbReference type="Proteomes" id="UP001196509">
    <property type="component" value="Unassembled WGS sequence"/>
</dbReference>
<gene>
    <name evidence="6" type="ORF">K1W69_06945</name>
</gene>
<evidence type="ECO:0000259" key="5">
    <source>
        <dbReference type="PROSITE" id="PS50977"/>
    </source>
</evidence>
<evidence type="ECO:0000313" key="6">
    <source>
        <dbReference type="EMBL" id="MBW8636920.1"/>
    </source>
</evidence>
<dbReference type="Pfam" id="PF17918">
    <property type="entry name" value="TetR_C_15"/>
    <property type="match status" value="1"/>
</dbReference>
<dbReference type="InterPro" id="IPR009057">
    <property type="entry name" value="Homeodomain-like_sf"/>
</dbReference>
<name>A0AAE3CZ37_9HYPH</name>
<organism evidence="6 7">
    <name type="scientific">Flavimaribacter sediminis</name>
    <dbReference type="NCBI Taxonomy" id="2865987"/>
    <lineage>
        <taxon>Bacteria</taxon>
        <taxon>Pseudomonadati</taxon>
        <taxon>Pseudomonadota</taxon>
        <taxon>Alphaproteobacteria</taxon>
        <taxon>Hyphomicrobiales</taxon>
        <taxon>Rhizobiaceae</taxon>
        <taxon>Flavimaribacter</taxon>
    </lineage>
</organism>
<dbReference type="SUPFAM" id="SSF46689">
    <property type="entry name" value="Homeodomain-like"/>
    <property type="match status" value="1"/>
</dbReference>
<dbReference type="AlphaFoldDB" id="A0AAE3CZ37"/>